<proteinExistence type="predicted"/>
<dbReference type="AlphaFoldDB" id="A0A1D6IBJ0"/>
<organism evidence="2">
    <name type="scientific">Zea mays</name>
    <name type="common">Maize</name>
    <dbReference type="NCBI Taxonomy" id="4577"/>
    <lineage>
        <taxon>Eukaryota</taxon>
        <taxon>Viridiplantae</taxon>
        <taxon>Streptophyta</taxon>
        <taxon>Embryophyta</taxon>
        <taxon>Tracheophyta</taxon>
        <taxon>Spermatophyta</taxon>
        <taxon>Magnoliopsida</taxon>
        <taxon>Liliopsida</taxon>
        <taxon>Poales</taxon>
        <taxon>Poaceae</taxon>
        <taxon>PACMAD clade</taxon>
        <taxon>Panicoideae</taxon>
        <taxon>Andropogonodae</taxon>
        <taxon>Andropogoneae</taxon>
        <taxon>Tripsacinae</taxon>
        <taxon>Zea</taxon>
    </lineage>
</organism>
<keyword evidence="1" id="KW-0732">Signal</keyword>
<dbReference type="EMBL" id="CM007650">
    <property type="protein sequence ID" value="ONM57293.1"/>
    <property type="molecule type" value="Genomic_DNA"/>
</dbReference>
<feature type="chain" id="PRO_5010805277" evidence="1">
    <location>
        <begin position="17"/>
        <end position="129"/>
    </location>
</feature>
<name>A0A1D6IBJ0_MAIZE</name>
<gene>
    <name evidence="2" type="ORF">ZEAMMB73_Zm00001d021488</name>
</gene>
<dbReference type="EMBL" id="CM007650">
    <property type="protein sequence ID" value="ONM57281.1"/>
    <property type="molecule type" value="Genomic_DNA"/>
</dbReference>
<sequence length="129" mass="14103">MTALLVLPALCGSCYGCTSVVTTHDSPARLHCRRRRQPGTTGANSFGHSCGCGSPGTLNHRSLLFLMLLLVQAWFRRPGGAMNWARMVMRRAKNRRACMLSPLVIWVGELHGTTTMHSPAADIGRLKDV</sequence>
<evidence type="ECO:0000313" key="2">
    <source>
        <dbReference type="EMBL" id="ONM57281.1"/>
    </source>
</evidence>
<protein>
    <submittedName>
        <fullName evidence="2">MYND finger family protein</fullName>
    </submittedName>
</protein>
<feature type="signal peptide" evidence="1">
    <location>
        <begin position="1"/>
        <end position="16"/>
    </location>
</feature>
<evidence type="ECO:0000256" key="1">
    <source>
        <dbReference type="SAM" id="SignalP"/>
    </source>
</evidence>
<reference evidence="2" key="1">
    <citation type="submission" date="2015-12" db="EMBL/GenBank/DDBJ databases">
        <title>Update maize B73 reference genome by single molecule sequencing technologies.</title>
        <authorList>
            <consortium name="Maize Genome Sequencing Project"/>
            <person name="Ware D."/>
        </authorList>
    </citation>
    <scope>NUCLEOTIDE SEQUENCE [LARGE SCALE GENOMIC DNA]</scope>
    <source>
        <tissue evidence="2">Seedling</tissue>
    </source>
</reference>
<accession>A0A1D6IBJ0</accession>